<gene>
    <name evidence="1" type="ORF">Ahy_B08g088995</name>
</gene>
<name>A0A444XWI8_ARAHY</name>
<sequence length="89" mass="10367">MQGACLAHHGHCFCFGLLPFETSDCWYDIIYQMKCKAMEKEINKWATFLVENELAQLRSNFTDKSAGLAQIKFRLSEQGTNTRKQFLFH</sequence>
<dbReference type="Proteomes" id="UP000289738">
    <property type="component" value="Chromosome B08"/>
</dbReference>
<evidence type="ECO:0000313" key="2">
    <source>
        <dbReference type="Proteomes" id="UP000289738"/>
    </source>
</evidence>
<dbReference type="EMBL" id="SDMP01000018">
    <property type="protein sequence ID" value="RYQ94112.1"/>
    <property type="molecule type" value="Genomic_DNA"/>
</dbReference>
<proteinExistence type="predicted"/>
<organism evidence="1 2">
    <name type="scientific">Arachis hypogaea</name>
    <name type="common">Peanut</name>
    <dbReference type="NCBI Taxonomy" id="3818"/>
    <lineage>
        <taxon>Eukaryota</taxon>
        <taxon>Viridiplantae</taxon>
        <taxon>Streptophyta</taxon>
        <taxon>Embryophyta</taxon>
        <taxon>Tracheophyta</taxon>
        <taxon>Spermatophyta</taxon>
        <taxon>Magnoliopsida</taxon>
        <taxon>eudicotyledons</taxon>
        <taxon>Gunneridae</taxon>
        <taxon>Pentapetalae</taxon>
        <taxon>rosids</taxon>
        <taxon>fabids</taxon>
        <taxon>Fabales</taxon>
        <taxon>Fabaceae</taxon>
        <taxon>Papilionoideae</taxon>
        <taxon>50 kb inversion clade</taxon>
        <taxon>dalbergioids sensu lato</taxon>
        <taxon>Dalbergieae</taxon>
        <taxon>Pterocarpus clade</taxon>
        <taxon>Arachis</taxon>
    </lineage>
</organism>
<keyword evidence="2" id="KW-1185">Reference proteome</keyword>
<protein>
    <submittedName>
        <fullName evidence="1">Uncharacterized protein</fullName>
    </submittedName>
</protein>
<reference evidence="1 2" key="1">
    <citation type="submission" date="2019-01" db="EMBL/GenBank/DDBJ databases">
        <title>Sequencing of cultivated peanut Arachis hypogaea provides insights into genome evolution and oil improvement.</title>
        <authorList>
            <person name="Chen X."/>
        </authorList>
    </citation>
    <scope>NUCLEOTIDE SEQUENCE [LARGE SCALE GENOMIC DNA]</scope>
    <source>
        <strain evidence="2">cv. Fuhuasheng</strain>
        <tissue evidence="1">Leaves</tissue>
    </source>
</reference>
<accession>A0A444XWI8</accession>
<dbReference type="AlphaFoldDB" id="A0A444XWI8"/>
<evidence type="ECO:0000313" key="1">
    <source>
        <dbReference type="EMBL" id="RYQ94112.1"/>
    </source>
</evidence>
<comment type="caution">
    <text evidence="1">The sequence shown here is derived from an EMBL/GenBank/DDBJ whole genome shotgun (WGS) entry which is preliminary data.</text>
</comment>